<feature type="region of interest" description="Disordered" evidence="1">
    <location>
        <begin position="55"/>
        <end position="119"/>
    </location>
</feature>
<sequence length="119" mass="12487">MANGLPKRDKRAQLLTPLFIAILSLTFSANADVYDFDSNAAPGFQSQNDLNWIQNVNASAGYGPQMTPASPQSQPTAAPQAPTPTPQASTPTPQASTPASPQKNSGLRRNNAYGNFGLG</sequence>
<accession>A0A1Y1WE33</accession>
<keyword evidence="2" id="KW-0732">Signal</keyword>
<evidence type="ECO:0000256" key="1">
    <source>
        <dbReference type="SAM" id="MobiDB-lite"/>
    </source>
</evidence>
<reference evidence="3 4" key="1">
    <citation type="submission" date="2016-07" db="EMBL/GenBank/DDBJ databases">
        <title>Pervasive Adenine N6-methylation of Active Genes in Fungi.</title>
        <authorList>
            <consortium name="DOE Joint Genome Institute"/>
            <person name="Mondo S.J."/>
            <person name="Dannebaum R.O."/>
            <person name="Kuo R.C."/>
            <person name="Labutti K."/>
            <person name="Haridas S."/>
            <person name="Kuo A."/>
            <person name="Salamov A."/>
            <person name="Ahrendt S.R."/>
            <person name="Lipzen A."/>
            <person name="Sullivan W."/>
            <person name="Andreopoulos W.B."/>
            <person name="Clum A."/>
            <person name="Lindquist E."/>
            <person name="Daum C."/>
            <person name="Ramamoorthy G.K."/>
            <person name="Gryganskyi A."/>
            <person name="Culley D."/>
            <person name="Magnuson J.K."/>
            <person name="James T.Y."/>
            <person name="O'Malley M.A."/>
            <person name="Stajich J.E."/>
            <person name="Spatafora J.W."/>
            <person name="Visel A."/>
            <person name="Grigoriev I.V."/>
        </authorList>
    </citation>
    <scope>NUCLEOTIDE SEQUENCE [LARGE SCALE GENOMIC DNA]</scope>
    <source>
        <strain evidence="3 4">ATCC 12442</strain>
    </source>
</reference>
<evidence type="ECO:0000256" key="2">
    <source>
        <dbReference type="SAM" id="SignalP"/>
    </source>
</evidence>
<organism evidence="3 4">
    <name type="scientific">Linderina pennispora</name>
    <dbReference type="NCBI Taxonomy" id="61395"/>
    <lineage>
        <taxon>Eukaryota</taxon>
        <taxon>Fungi</taxon>
        <taxon>Fungi incertae sedis</taxon>
        <taxon>Zoopagomycota</taxon>
        <taxon>Kickxellomycotina</taxon>
        <taxon>Kickxellomycetes</taxon>
        <taxon>Kickxellales</taxon>
        <taxon>Kickxellaceae</taxon>
        <taxon>Linderina</taxon>
    </lineage>
</organism>
<dbReference type="GeneID" id="63799643"/>
<evidence type="ECO:0000313" key="4">
    <source>
        <dbReference type="Proteomes" id="UP000193922"/>
    </source>
</evidence>
<proteinExistence type="predicted"/>
<protein>
    <submittedName>
        <fullName evidence="3">Uncharacterized protein</fullName>
    </submittedName>
</protein>
<feature type="signal peptide" evidence="2">
    <location>
        <begin position="1"/>
        <end position="31"/>
    </location>
</feature>
<feature type="compositionally biased region" description="Low complexity" evidence="1">
    <location>
        <begin position="67"/>
        <end position="102"/>
    </location>
</feature>
<feature type="chain" id="PRO_5013322255" evidence="2">
    <location>
        <begin position="32"/>
        <end position="119"/>
    </location>
</feature>
<dbReference type="Proteomes" id="UP000193922">
    <property type="component" value="Unassembled WGS sequence"/>
</dbReference>
<dbReference type="AlphaFoldDB" id="A0A1Y1WE33"/>
<dbReference type="EMBL" id="MCFD01000003">
    <property type="protein sequence ID" value="ORX71789.1"/>
    <property type="molecule type" value="Genomic_DNA"/>
</dbReference>
<dbReference type="RefSeq" id="XP_040745213.1">
    <property type="nucleotide sequence ID" value="XM_040882995.1"/>
</dbReference>
<evidence type="ECO:0000313" key="3">
    <source>
        <dbReference type="EMBL" id="ORX71789.1"/>
    </source>
</evidence>
<gene>
    <name evidence="3" type="ORF">DL89DRAFT_101471</name>
</gene>
<keyword evidence="4" id="KW-1185">Reference proteome</keyword>
<name>A0A1Y1WE33_9FUNG</name>
<comment type="caution">
    <text evidence="3">The sequence shown here is derived from an EMBL/GenBank/DDBJ whole genome shotgun (WGS) entry which is preliminary data.</text>
</comment>